<gene>
    <name evidence="1" type="ORF">Vadar_005808</name>
</gene>
<dbReference type="EMBL" id="CM037152">
    <property type="protein sequence ID" value="KAH7833389.1"/>
    <property type="molecule type" value="Genomic_DNA"/>
</dbReference>
<name>A0ACB7WYA5_9ERIC</name>
<sequence>MENWDSKKNERSNRGNFSSWKNRDPNQGNGSGATIHGPNNQGHNEWSVIDPLPSYGRGRDAVGGRLTAMRFSAR</sequence>
<proteinExistence type="predicted"/>
<keyword evidence="2" id="KW-1185">Reference proteome</keyword>
<organism evidence="1 2">
    <name type="scientific">Vaccinium darrowii</name>
    <dbReference type="NCBI Taxonomy" id="229202"/>
    <lineage>
        <taxon>Eukaryota</taxon>
        <taxon>Viridiplantae</taxon>
        <taxon>Streptophyta</taxon>
        <taxon>Embryophyta</taxon>
        <taxon>Tracheophyta</taxon>
        <taxon>Spermatophyta</taxon>
        <taxon>Magnoliopsida</taxon>
        <taxon>eudicotyledons</taxon>
        <taxon>Gunneridae</taxon>
        <taxon>Pentapetalae</taxon>
        <taxon>asterids</taxon>
        <taxon>Ericales</taxon>
        <taxon>Ericaceae</taxon>
        <taxon>Vaccinioideae</taxon>
        <taxon>Vaccinieae</taxon>
        <taxon>Vaccinium</taxon>
    </lineage>
</organism>
<accession>A0ACB7WYA5</accession>
<protein>
    <submittedName>
        <fullName evidence="1">Uncharacterized protein</fullName>
    </submittedName>
</protein>
<dbReference type="Proteomes" id="UP000828048">
    <property type="component" value="Chromosome 2"/>
</dbReference>
<reference evidence="1 2" key="1">
    <citation type="journal article" date="2021" name="Hortic Res">
        <title>High-quality reference genome and annotation aids understanding of berry development for evergreen blueberry (Vaccinium darrowii).</title>
        <authorList>
            <person name="Yu J."/>
            <person name="Hulse-Kemp A.M."/>
            <person name="Babiker E."/>
            <person name="Staton M."/>
        </authorList>
    </citation>
    <scope>NUCLEOTIDE SEQUENCE [LARGE SCALE GENOMIC DNA]</scope>
    <source>
        <strain evidence="2">cv. NJ 8807/NJ 8810</strain>
        <tissue evidence="1">Young leaf</tissue>
    </source>
</reference>
<evidence type="ECO:0000313" key="2">
    <source>
        <dbReference type="Proteomes" id="UP000828048"/>
    </source>
</evidence>
<evidence type="ECO:0000313" key="1">
    <source>
        <dbReference type="EMBL" id="KAH7833389.1"/>
    </source>
</evidence>
<comment type="caution">
    <text evidence="1">The sequence shown here is derived from an EMBL/GenBank/DDBJ whole genome shotgun (WGS) entry which is preliminary data.</text>
</comment>